<gene>
    <name evidence="2" type="ORF">DX912_11240</name>
</gene>
<keyword evidence="3" id="KW-1185">Reference proteome</keyword>
<reference evidence="2 3" key="1">
    <citation type="submission" date="2018-08" db="EMBL/GenBank/DDBJ databases">
        <title>Lysobacter soli KCTC 22011, whole genome shotgun sequence.</title>
        <authorList>
            <person name="Zhang X."/>
            <person name="Feng G."/>
            <person name="Zhu H."/>
        </authorList>
    </citation>
    <scope>NUCLEOTIDE SEQUENCE [LARGE SCALE GENOMIC DNA]</scope>
    <source>
        <strain evidence="2 3">KCTC 22011</strain>
    </source>
</reference>
<proteinExistence type="predicted"/>
<sequence length="109" mass="12040">MKDLDLPEPIAAYFDADCHDGQAVARCFTKEGVVLDEGKTHSGAAEIEAWKNEATARYTYTAQPHTLQTQGHRYLVTSRVSGNFPGSPVDLRYAFILERGRIASLEISP</sequence>
<dbReference type="InterPro" id="IPR032710">
    <property type="entry name" value="NTF2-like_dom_sf"/>
</dbReference>
<dbReference type="EMBL" id="QTJR01000007">
    <property type="protein sequence ID" value="RDY66697.1"/>
    <property type="molecule type" value="Genomic_DNA"/>
</dbReference>
<evidence type="ECO:0000313" key="2">
    <source>
        <dbReference type="EMBL" id="RDY66697.1"/>
    </source>
</evidence>
<dbReference type="InterPro" id="IPR037401">
    <property type="entry name" value="SnoaL-like"/>
</dbReference>
<name>A0A3D8VB96_9GAMM</name>
<dbReference type="SUPFAM" id="SSF54427">
    <property type="entry name" value="NTF2-like"/>
    <property type="match status" value="1"/>
</dbReference>
<evidence type="ECO:0000313" key="3">
    <source>
        <dbReference type="Proteomes" id="UP000256829"/>
    </source>
</evidence>
<organism evidence="2 3">
    <name type="scientific">Lysobacter soli</name>
    <dbReference type="NCBI Taxonomy" id="453783"/>
    <lineage>
        <taxon>Bacteria</taxon>
        <taxon>Pseudomonadati</taxon>
        <taxon>Pseudomonadota</taxon>
        <taxon>Gammaproteobacteria</taxon>
        <taxon>Lysobacterales</taxon>
        <taxon>Lysobacteraceae</taxon>
        <taxon>Lysobacter</taxon>
    </lineage>
</organism>
<dbReference type="Proteomes" id="UP000256829">
    <property type="component" value="Unassembled WGS sequence"/>
</dbReference>
<dbReference type="Gene3D" id="3.10.450.50">
    <property type="match status" value="1"/>
</dbReference>
<protein>
    <submittedName>
        <fullName evidence="2">Nuclear transport factor 2 family protein</fullName>
    </submittedName>
</protein>
<evidence type="ECO:0000259" key="1">
    <source>
        <dbReference type="Pfam" id="PF12680"/>
    </source>
</evidence>
<dbReference type="AlphaFoldDB" id="A0A3D8VB96"/>
<dbReference type="Pfam" id="PF12680">
    <property type="entry name" value="SnoaL_2"/>
    <property type="match status" value="1"/>
</dbReference>
<dbReference type="RefSeq" id="WP_115842619.1">
    <property type="nucleotide sequence ID" value="NZ_CP183976.1"/>
</dbReference>
<comment type="caution">
    <text evidence="2">The sequence shown here is derived from an EMBL/GenBank/DDBJ whole genome shotgun (WGS) entry which is preliminary data.</text>
</comment>
<feature type="domain" description="SnoaL-like" evidence="1">
    <location>
        <begin position="19"/>
        <end position="101"/>
    </location>
</feature>
<accession>A0A3D8VB96</accession>